<dbReference type="STRING" id="1122247.GCA_000379865_00403"/>
<feature type="chain" id="PRO_5043982837" evidence="2">
    <location>
        <begin position="31"/>
        <end position="244"/>
    </location>
</feature>
<dbReference type="EMBL" id="AMRA01000094">
    <property type="protein sequence ID" value="EKF22752.1"/>
    <property type="molecule type" value="Genomic_DNA"/>
</dbReference>
<evidence type="ECO:0000256" key="2">
    <source>
        <dbReference type="SAM" id="SignalP"/>
    </source>
</evidence>
<evidence type="ECO:0000313" key="3">
    <source>
        <dbReference type="EMBL" id="EKF22752.1"/>
    </source>
</evidence>
<dbReference type="eggNOG" id="COG2335">
    <property type="taxonomic scope" value="Bacteria"/>
</dbReference>
<gene>
    <name evidence="3" type="primary">mpb70</name>
    <name evidence="3" type="ORF">C731_3268</name>
</gene>
<dbReference type="RefSeq" id="WP_005629388.1">
    <property type="nucleotide sequence ID" value="NZ_AMRA01000094.1"/>
</dbReference>
<dbReference type="Proteomes" id="UP000006265">
    <property type="component" value="Unassembled WGS sequence"/>
</dbReference>
<feature type="signal peptide" evidence="2">
    <location>
        <begin position="1"/>
        <end position="30"/>
    </location>
</feature>
<comment type="caution">
    <text evidence="3">The sequence shown here is derived from an EMBL/GenBank/DDBJ whole genome shotgun (WGS) entry which is preliminary data.</text>
</comment>
<sequence length="244" mass="25049">MRIRTTKAIGVAAGAAAIALSLPFAGAGHAEPANTGPLPAEIPDPQGPGCDAFKTAVPNWKYLSTLPVGTALQKIPDASTFYSAISGGFNPEVNIVPVLENGPYVVFAPTNEAFAELGPQLDALKADPRALMDLAYYHEFLGILGPDDVKGQRPTQQGADIKVTGSGGDIKVNDTAKVVCGGIWAKDARIYLIDTVLDPSAAPKPLSSSTSQALAENASSSSALAAEAETDEEEPIPAADAPIG</sequence>
<keyword evidence="4" id="KW-1185">Reference proteome</keyword>
<dbReference type="PANTHER" id="PTHR10900:SF77">
    <property type="entry name" value="FI19380P1"/>
    <property type="match status" value="1"/>
</dbReference>
<dbReference type="PANTHER" id="PTHR10900">
    <property type="entry name" value="PERIOSTIN-RELATED"/>
    <property type="match status" value="1"/>
</dbReference>
<dbReference type="SMART" id="SM00554">
    <property type="entry name" value="FAS1"/>
    <property type="match status" value="1"/>
</dbReference>
<proteinExistence type="predicted"/>
<dbReference type="PROSITE" id="PS50213">
    <property type="entry name" value="FAS1"/>
    <property type="match status" value="1"/>
</dbReference>
<feature type="region of interest" description="Disordered" evidence="1">
    <location>
        <begin position="201"/>
        <end position="244"/>
    </location>
</feature>
<dbReference type="InterPro" id="IPR036378">
    <property type="entry name" value="FAS1_dom_sf"/>
</dbReference>
<dbReference type="PATRIC" id="fig|1122247.3.peg.3134"/>
<evidence type="ECO:0000256" key="1">
    <source>
        <dbReference type="SAM" id="MobiDB-lite"/>
    </source>
</evidence>
<accession>K5BE84</accession>
<dbReference type="GO" id="GO:0005615">
    <property type="term" value="C:extracellular space"/>
    <property type="evidence" value="ECO:0007669"/>
    <property type="project" value="TreeGrafter"/>
</dbReference>
<dbReference type="Pfam" id="PF02469">
    <property type="entry name" value="Fasciclin"/>
    <property type="match status" value="1"/>
</dbReference>
<dbReference type="Gene3D" id="2.30.180.10">
    <property type="entry name" value="FAS1 domain"/>
    <property type="match status" value="1"/>
</dbReference>
<dbReference type="OrthoDB" id="9800666at2"/>
<protein>
    <submittedName>
        <fullName evidence="3">Immunogenic MPB70 domain protein</fullName>
    </submittedName>
</protein>
<reference evidence="3 4" key="1">
    <citation type="journal article" date="2012" name="J. Bacteriol.">
        <title>Genome sequence of Mycobacterium hassiacum DSM 44199, a rare source of heat-stable mycobacterial proteins.</title>
        <authorList>
            <person name="Tiago I."/>
            <person name="Maranha A."/>
            <person name="Mendes V."/>
            <person name="Alarico S."/>
            <person name="Moynihan P.J."/>
            <person name="Clarke A.J."/>
            <person name="Macedo-Ribeiro S."/>
            <person name="Pereira P.J."/>
            <person name="Empadinhas N."/>
        </authorList>
    </citation>
    <scope>NUCLEOTIDE SEQUENCE [LARGE SCALE GENOMIC DNA]</scope>
    <source>
        <strain evidence="4">DSM 44199 / CIP 105218 / JCM 12690 / 3849</strain>
    </source>
</reference>
<feature type="compositionally biased region" description="Low complexity" evidence="1">
    <location>
        <begin position="213"/>
        <end position="227"/>
    </location>
</feature>
<keyword evidence="2" id="KW-0732">Signal</keyword>
<dbReference type="SUPFAM" id="SSF82153">
    <property type="entry name" value="FAS1 domain"/>
    <property type="match status" value="1"/>
</dbReference>
<name>K5BE84_MYCHD</name>
<dbReference type="GO" id="GO:0050839">
    <property type="term" value="F:cell adhesion molecule binding"/>
    <property type="evidence" value="ECO:0007669"/>
    <property type="project" value="TreeGrafter"/>
</dbReference>
<dbReference type="InterPro" id="IPR000782">
    <property type="entry name" value="FAS1_domain"/>
</dbReference>
<dbReference type="GO" id="GO:0030198">
    <property type="term" value="P:extracellular matrix organization"/>
    <property type="evidence" value="ECO:0007669"/>
    <property type="project" value="TreeGrafter"/>
</dbReference>
<organism evidence="3 4">
    <name type="scientific">Mycolicibacterium hassiacum (strain DSM 44199 / CIP 105218 / JCM 12690 / 3849)</name>
    <name type="common">Mycobacterium hassiacum</name>
    <dbReference type="NCBI Taxonomy" id="1122247"/>
    <lineage>
        <taxon>Bacteria</taxon>
        <taxon>Bacillati</taxon>
        <taxon>Actinomycetota</taxon>
        <taxon>Actinomycetes</taxon>
        <taxon>Mycobacteriales</taxon>
        <taxon>Mycobacteriaceae</taxon>
        <taxon>Mycolicibacterium</taxon>
    </lineage>
</organism>
<dbReference type="AlphaFoldDB" id="K5BE84"/>
<evidence type="ECO:0000313" key="4">
    <source>
        <dbReference type="Proteomes" id="UP000006265"/>
    </source>
</evidence>
<dbReference type="GO" id="GO:0007155">
    <property type="term" value="P:cell adhesion"/>
    <property type="evidence" value="ECO:0007669"/>
    <property type="project" value="TreeGrafter"/>
</dbReference>
<dbReference type="GO" id="GO:0031012">
    <property type="term" value="C:extracellular matrix"/>
    <property type="evidence" value="ECO:0007669"/>
    <property type="project" value="TreeGrafter"/>
</dbReference>
<dbReference type="InterPro" id="IPR050904">
    <property type="entry name" value="Adhesion/Biosynth-related"/>
</dbReference>